<evidence type="ECO:0000313" key="1">
    <source>
        <dbReference type="EMBL" id="KGR74750.1"/>
    </source>
</evidence>
<proteinExistence type="predicted"/>
<name>A0A0A3HU62_9BACL</name>
<dbReference type="Proteomes" id="UP000030408">
    <property type="component" value="Unassembled WGS sequence"/>
</dbReference>
<gene>
    <name evidence="1" type="ORF">CD33_13260</name>
</gene>
<accession>A0A0A3HU62</accession>
<dbReference type="AlphaFoldDB" id="A0A0A3HU62"/>
<evidence type="ECO:0000313" key="2">
    <source>
        <dbReference type="Proteomes" id="UP000030408"/>
    </source>
</evidence>
<comment type="caution">
    <text evidence="1">The sequence shown here is derived from an EMBL/GenBank/DDBJ whole genome shotgun (WGS) entry which is preliminary data.</text>
</comment>
<reference evidence="1 2" key="1">
    <citation type="submission" date="2014-02" db="EMBL/GenBank/DDBJ databases">
        <title>Draft genome sequence of Lysinibacillus sinduriensis JCM 15800.</title>
        <authorList>
            <person name="Zhang F."/>
            <person name="Wang G."/>
            <person name="Zhang L."/>
        </authorList>
    </citation>
    <scope>NUCLEOTIDE SEQUENCE [LARGE SCALE GENOMIC DNA]</scope>
    <source>
        <strain evidence="1 2">JCM 15800</strain>
    </source>
</reference>
<protein>
    <submittedName>
        <fullName evidence="1">Uncharacterized protein</fullName>
    </submittedName>
</protein>
<sequence>MLSLQFYFEFTSTIVATTLLKESFNYGRKLNFFFVFKKPIFLVKWIKVLTSKDYEILDKK</sequence>
<organism evidence="1 2">
    <name type="scientific">Ureibacillus sinduriensis BLB-1 = JCM 15800</name>
    <dbReference type="NCBI Taxonomy" id="1384057"/>
    <lineage>
        <taxon>Bacteria</taxon>
        <taxon>Bacillati</taxon>
        <taxon>Bacillota</taxon>
        <taxon>Bacilli</taxon>
        <taxon>Bacillales</taxon>
        <taxon>Caryophanaceae</taxon>
        <taxon>Ureibacillus</taxon>
    </lineage>
</organism>
<dbReference type="EMBL" id="JPVO01000053">
    <property type="protein sequence ID" value="KGR74750.1"/>
    <property type="molecule type" value="Genomic_DNA"/>
</dbReference>
<keyword evidence="2" id="KW-1185">Reference proteome</keyword>